<proteinExistence type="predicted"/>
<feature type="region of interest" description="Disordered" evidence="1">
    <location>
        <begin position="1"/>
        <end position="21"/>
    </location>
</feature>
<gene>
    <name evidence="2" type="ORF">PGLA2088_LOCUS30362</name>
</gene>
<name>A0A813K5I5_POLGL</name>
<protein>
    <submittedName>
        <fullName evidence="2">Uncharacterized protein</fullName>
    </submittedName>
</protein>
<reference evidence="2" key="1">
    <citation type="submission" date="2021-02" db="EMBL/GenBank/DDBJ databases">
        <authorList>
            <person name="Dougan E. K."/>
            <person name="Rhodes N."/>
            <person name="Thang M."/>
            <person name="Chan C."/>
        </authorList>
    </citation>
    <scope>NUCLEOTIDE SEQUENCE</scope>
</reference>
<evidence type="ECO:0000256" key="1">
    <source>
        <dbReference type="SAM" id="MobiDB-lite"/>
    </source>
</evidence>
<organism evidence="2 3">
    <name type="scientific">Polarella glacialis</name>
    <name type="common">Dinoflagellate</name>
    <dbReference type="NCBI Taxonomy" id="89957"/>
    <lineage>
        <taxon>Eukaryota</taxon>
        <taxon>Sar</taxon>
        <taxon>Alveolata</taxon>
        <taxon>Dinophyceae</taxon>
        <taxon>Suessiales</taxon>
        <taxon>Suessiaceae</taxon>
        <taxon>Polarella</taxon>
    </lineage>
</organism>
<dbReference type="AlphaFoldDB" id="A0A813K5I5"/>
<accession>A0A813K5I5</accession>
<feature type="region of interest" description="Disordered" evidence="1">
    <location>
        <begin position="63"/>
        <end position="91"/>
    </location>
</feature>
<sequence>PGSTGAQNLLPGIPQSARGRTPQGLEANIDFRGYQLGPNDFPSWPPQKISREEKDWYAMARDLRKEAPPTPPAPRQQEPLADAFSANRRMR</sequence>
<dbReference type="Proteomes" id="UP000626109">
    <property type="component" value="Unassembled WGS sequence"/>
</dbReference>
<evidence type="ECO:0000313" key="2">
    <source>
        <dbReference type="EMBL" id="CAE8697573.1"/>
    </source>
</evidence>
<feature type="non-terminal residue" evidence="2">
    <location>
        <position position="91"/>
    </location>
</feature>
<dbReference type="EMBL" id="CAJNNW010028773">
    <property type="protein sequence ID" value="CAE8697573.1"/>
    <property type="molecule type" value="Genomic_DNA"/>
</dbReference>
<evidence type="ECO:0000313" key="3">
    <source>
        <dbReference type="Proteomes" id="UP000626109"/>
    </source>
</evidence>
<comment type="caution">
    <text evidence="2">The sequence shown here is derived from an EMBL/GenBank/DDBJ whole genome shotgun (WGS) entry which is preliminary data.</text>
</comment>